<dbReference type="Gene3D" id="1.25.10.10">
    <property type="entry name" value="Leucine-rich Repeat Variant"/>
    <property type="match status" value="1"/>
</dbReference>
<dbReference type="InterPro" id="IPR013878">
    <property type="entry name" value="Mo25"/>
</dbReference>
<dbReference type="PANTHER" id="PTHR10182">
    <property type="entry name" value="CALCIUM-BINDING PROTEIN 39-RELATED"/>
    <property type="match status" value="1"/>
</dbReference>
<evidence type="ECO:0000256" key="1">
    <source>
        <dbReference type="ARBA" id="ARBA00011012"/>
    </source>
</evidence>
<feature type="compositionally biased region" description="Basic and acidic residues" evidence="2">
    <location>
        <begin position="24"/>
        <end position="34"/>
    </location>
</feature>
<name>A0A8S1IT44_9CHLO</name>
<gene>
    <name evidence="3" type="ORF">OSTQU699_LOCUS2759</name>
</gene>
<dbReference type="GO" id="GO:0043539">
    <property type="term" value="F:protein serine/threonine kinase activator activity"/>
    <property type="evidence" value="ECO:0007669"/>
    <property type="project" value="TreeGrafter"/>
</dbReference>
<dbReference type="SUPFAM" id="SSF48371">
    <property type="entry name" value="ARM repeat"/>
    <property type="match status" value="1"/>
</dbReference>
<dbReference type="OrthoDB" id="609103at2759"/>
<dbReference type="PANTHER" id="PTHR10182:SF3">
    <property type="entry name" value="PROTEIN MO25"/>
    <property type="match status" value="1"/>
</dbReference>
<protein>
    <submittedName>
        <fullName evidence="3">Uncharacterized protein</fullName>
    </submittedName>
</protein>
<sequence>MVGSPLKRRSTPGMSGMRSITFRGGKDGAGKGREESMWTKLSALHEAMPMHLRFGKPKLRSPAELVAKTNAALGVLTSVQKDRAVDKAVEDVGRYVEQMKVHVFGNDDHPASKENVLALAEEVCNQGLLLGLCQCLGELEFESRKDAALVVGALVRVSDDDDRFPAVEYVKEHSVILECLFSGYKDQTIALSCGSMLRDCIRHKRLARRVLHSEWVLQFFVEIEERKFEVSSDAFVTFRDLLTRHKDLVAQFLDEKFDEFFPRYNQCLRSKNYVTRRQLLKLLGELLLDPANVAVMLRYVGDVQNLILMMTLLKDEYSSIQYEAFHVFKVFVANPNKPQAVVDILSNNKAKLLRFLGNFHDDQVASEEEETQFRNEKGLVIQEITNLGVEKKNGQA</sequence>
<evidence type="ECO:0000313" key="3">
    <source>
        <dbReference type="EMBL" id="CAD7697398.1"/>
    </source>
</evidence>
<comment type="caution">
    <text evidence="3">The sequence shown here is derived from an EMBL/GenBank/DDBJ whole genome shotgun (WGS) entry which is preliminary data.</text>
</comment>
<comment type="similarity">
    <text evidence="1">Belongs to the Mo25 family.</text>
</comment>
<reference evidence="3" key="1">
    <citation type="submission" date="2020-12" db="EMBL/GenBank/DDBJ databases">
        <authorList>
            <person name="Iha C."/>
        </authorList>
    </citation>
    <scope>NUCLEOTIDE SEQUENCE</scope>
</reference>
<keyword evidence="4" id="KW-1185">Reference proteome</keyword>
<accession>A0A8S1IT44</accession>
<evidence type="ECO:0000256" key="2">
    <source>
        <dbReference type="SAM" id="MobiDB-lite"/>
    </source>
</evidence>
<dbReference type="InterPro" id="IPR011989">
    <property type="entry name" value="ARM-like"/>
</dbReference>
<dbReference type="InterPro" id="IPR016024">
    <property type="entry name" value="ARM-type_fold"/>
</dbReference>
<proteinExistence type="inferred from homology"/>
<organism evidence="3 4">
    <name type="scientific">Ostreobium quekettii</name>
    <dbReference type="NCBI Taxonomy" id="121088"/>
    <lineage>
        <taxon>Eukaryota</taxon>
        <taxon>Viridiplantae</taxon>
        <taxon>Chlorophyta</taxon>
        <taxon>core chlorophytes</taxon>
        <taxon>Ulvophyceae</taxon>
        <taxon>TCBD clade</taxon>
        <taxon>Bryopsidales</taxon>
        <taxon>Ostreobineae</taxon>
        <taxon>Ostreobiaceae</taxon>
        <taxon>Ostreobium</taxon>
    </lineage>
</organism>
<feature type="region of interest" description="Disordered" evidence="2">
    <location>
        <begin position="1"/>
        <end position="34"/>
    </location>
</feature>
<dbReference type="GO" id="GO:0035556">
    <property type="term" value="P:intracellular signal transduction"/>
    <property type="evidence" value="ECO:0007669"/>
    <property type="project" value="TreeGrafter"/>
</dbReference>
<evidence type="ECO:0000313" key="4">
    <source>
        <dbReference type="Proteomes" id="UP000708148"/>
    </source>
</evidence>
<dbReference type="EMBL" id="CAJHUC010000651">
    <property type="protein sequence ID" value="CAD7697398.1"/>
    <property type="molecule type" value="Genomic_DNA"/>
</dbReference>
<dbReference type="AlphaFoldDB" id="A0A8S1IT44"/>
<feature type="compositionally biased region" description="Basic residues" evidence="2">
    <location>
        <begin position="1"/>
        <end position="10"/>
    </location>
</feature>
<dbReference type="Proteomes" id="UP000708148">
    <property type="component" value="Unassembled WGS sequence"/>
</dbReference>
<dbReference type="Pfam" id="PF08569">
    <property type="entry name" value="Mo25"/>
    <property type="match status" value="1"/>
</dbReference>